<dbReference type="PROSITE" id="PS52050">
    <property type="entry name" value="WYL"/>
    <property type="match status" value="1"/>
</dbReference>
<dbReference type="InterPro" id="IPR051534">
    <property type="entry name" value="CBASS_pafABC_assoc_protein"/>
</dbReference>
<dbReference type="RefSeq" id="WP_156215493.1">
    <property type="nucleotide sequence ID" value="NZ_WOFH01000002.1"/>
</dbReference>
<keyword evidence="2" id="KW-0804">Transcription</keyword>
<evidence type="ECO:0000256" key="1">
    <source>
        <dbReference type="ARBA" id="ARBA00023015"/>
    </source>
</evidence>
<organism evidence="4 5">
    <name type="scientific">Actinomadura litoris</name>
    <dbReference type="NCBI Taxonomy" id="2678616"/>
    <lineage>
        <taxon>Bacteria</taxon>
        <taxon>Bacillati</taxon>
        <taxon>Actinomycetota</taxon>
        <taxon>Actinomycetes</taxon>
        <taxon>Streptosporangiales</taxon>
        <taxon>Thermomonosporaceae</taxon>
        <taxon>Actinomadura</taxon>
    </lineage>
</organism>
<dbReference type="InterPro" id="IPR026881">
    <property type="entry name" value="WYL_dom"/>
</dbReference>
<dbReference type="EMBL" id="WOFH01000002">
    <property type="protein sequence ID" value="MUN36508.1"/>
    <property type="molecule type" value="Genomic_DNA"/>
</dbReference>
<dbReference type="Pfam" id="PF13280">
    <property type="entry name" value="WYL"/>
    <property type="match status" value="1"/>
</dbReference>
<dbReference type="PIRSF" id="PIRSF016838">
    <property type="entry name" value="PafC"/>
    <property type="match status" value="1"/>
</dbReference>
<protein>
    <submittedName>
        <fullName evidence="4">WYL domain-containing protein</fullName>
    </submittedName>
</protein>
<dbReference type="InterPro" id="IPR057727">
    <property type="entry name" value="WCX_dom"/>
</dbReference>
<dbReference type="InterPro" id="IPR036388">
    <property type="entry name" value="WH-like_DNA-bd_sf"/>
</dbReference>
<dbReference type="InterPro" id="IPR001034">
    <property type="entry name" value="DeoR_HTH"/>
</dbReference>
<evidence type="ECO:0000256" key="2">
    <source>
        <dbReference type="ARBA" id="ARBA00023163"/>
    </source>
</evidence>
<dbReference type="InterPro" id="IPR028349">
    <property type="entry name" value="PafC-like"/>
</dbReference>
<keyword evidence="5" id="KW-1185">Reference proteome</keyword>
<dbReference type="GO" id="GO:0003700">
    <property type="term" value="F:DNA-binding transcription factor activity"/>
    <property type="evidence" value="ECO:0007669"/>
    <property type="project" value="InterPro"/>
</dbReference>
<dbReference type="Gene3D" id="1.10.10.10">
    <property type="entry name" value="Winged helix-like DNA-binding domain superfamily/Winged helix DNA-binding domain"/>
    <property type="match status" value="1"/>
</dbReference>
<name>A0A7K1KWD4_9ACTN</name>
<evidence type="ECO:0000313" key="5">
    <source>
        <dbReference type="Proteomes" id="UP000432015"/>
    </source>
</evidence>
<dbReference type="SUPFAM" id="SSF46785">
    <property type="entry name" value="Winged helix' DNA-binding domain"/>
    <property type="match status" value="1"/>
</dbReference>
<dbReference type="InterPro" id="IPR013196">
    <property type="entry name" value="HTH_11"/>
</dbReference>
<proteinExistence type="predicted"/>
<feature type="domain" description="HTH deoR-type" evidence="3">
    <location>
        <begin position="2"/>
        <end position="57"/>
    </location>
</feature>
<dbReference type="Proteomes" id="UP000432015">
    <property type="component" value="Unassembled WGS sequence"/>
</dbReference>
<dbReference type="AlphaFoldDB" id="A0A7K1KWD4"/>
<dbReference type="Pfam" id="PF25583">
    <property type="entry name" value="WCX"/>
    <property type="match status" value="1"/>
</dbReference>
<dbReference type="PANTHER" id="PTHR34580:SF1">
    <property type="entry name" value="PROTEIN PAFC"/>
    <property type="match status" value="1"/>
</dbReference>
<comment type="caution">
    <text evidence="4">The sequence shown here is derived from an EMBL/GenBank/DDBJ whole genome shotgun (WGS) entry which is preliminary data.</text>
</comment>
<evidence type="ECO:0000313" key="4">
    <source>
        <dbReference type="EMBL" id="MUN36508.1"/>
    </source>
</evidence>
<dbReference type="PANTHER" id="PTHR34580">
    <property type="match status" value="1"/>
</dbReference>
<dbReference type="InterPro" id="IPR036390">
    <property type="entry name" value="WH_DNA-bd_sf"/>
</dbReference>
<sequence length="327" mass="36185">MRASRLVSILLLLQTRERMTARELAERLEVSERTIYRDVESLGAAGVPVYGEAGHEGGYRLLGGYRTRLTGLTGDEAEALFLTGLPAAADDLGLGAVVAAAELKLMAALPAEARDRGTRLRARFHLDAPSWYQAGEAAPHLPAVADAVWHQRRVRLRYRRWEAPHEVTRLAEPYGLVLKGGQWYVVARRDGEFRTYRVSRILDLEVLPGTFERAEGFDLAAHWRGYLAGFDARRHRGEAVVLLSPAGLERLPHLAEAATARAALETAEPRPDGWTRVRLPVESDEQAVSDLLRLGADAEVVAPAGLRRAMARTLAAMSARYDETRRK</sequence>
<accession>A0A7K1KWD4</accession>
<dbReference type="Pfam" id="PF08279">
    <property type="entry name" value="HTH_11"/>
    <property type="match status" value="1"/>
</dbReference>
<keyword evidence="1" id="KW-0805">Transcription regulation</keyword>
<gene>
    <name evidence="4" type="ORF">GNZ18_07830</name>
</gene>
<evidence type="ECO:0000259" key="3">
    <source>
        <dbReference type="PROSITE" id="PS51000"/>
    </source>
</evidence>
<dbReference type="PROSITE" id="PS51000">
    <property type="entry name" value="HTH_DEOR_2"/>
    <property type="match status" value="1"/>
</dbReference>
<reference evidence="4 5" key="1">
    <citation type="submission" date="2019-11" db="EMBL/GenBank/DDBJ databases">
        <authorList>
            <person name="Cao P."/>
        </authorList>
    </citation>
    <scope>NUCLEOTIDE SEQUENCE [LARGE SCALE GENOMIC DNA]</scope>
    <source>
        <strain evidence="4 5">NEAU-AAG5</strain>
    </source>
</reference>